<gene>
    <name evidence="4" type="ORF">OJ996_20860</name>
</gene>
<dbReference type="Proteomes" id="UP001165653">
    <property type="component" value="Unassembled WGS sequence"/>
</dbReference>
<name>A0ABT3G8U6_9BACT</name>
<feature type="transmembrane region" description="Helical" evidence="2">
    <location>
        <begin position="437"/>
        <end position="456"/>
    </location>
</feature>
<reference evidence="4" key="1">
    <citation type="submission" date="2022-10" db="EMBL/GenBank/DDBJ databases">
        <title>Luteolibacter sp. GHJ8, whole genome shotgun sequencing project.</title>
        <authorList>
            <person name="Zhao G."/>
            <person name="Shen L."/>
        </authorList>
    </citation>
    <scope>NUCLEOTIDE SEQUENCE</scope>
    <source>
        <strain evidence="4">GHJ8</strain>
    </source>
</reference>
<dbReference type="SMART" id="SM00028">
    <property type="entry name" value="TPR"/>
    <property type="match status" value="1"/>
</dbReference>
<dbReference type="InterPro" id="IPR011990">
    <property type="entry name" value="TPR-like_helical_dom_sf"/>
</dbReference>
<dbReference type="PANTHER" id="PTHR40940">
    <property type="entry name" value="PROTEIN BATD-RELATED"/>
    <property type="match status" value="1"/>
</dbReference>
<sequence>MKRLLSILFLGALFGSGAISAAPVVQANISSRFLITGEQATFEVVVPGEEFDGSTVPPIPEVKDLTIRPLGIGPRPRSGPGRRIEYFFNYSVVGYTPGTFTIPALELSFGGETRQTAPIEIRIIEETDLKWASAVVDGREIRYSAAFHAIKGTPYVGEKQPVEIKLYFPAEQPVEDWGIPDFERDGLSAWRFQPQQQVRMSRRATILRRNFHAISYPSTMSTNRVGESTLGPASIRVITLIPSLEHFSQAYNQAVNIEVPAIKLDSKALPPGAPEGFDNAIGQFAFDITTRETEVREGDPVTLNMMVSGTGNLDALQPPKPIDQDGWKLYDASAAERGEERREMWGEVHFRQFMRPLRLQTSIPPFRFVYFDPVAAKYETILSDAIPLSVLPSTAAALPGAAVPMALPMPLEEMTDILGIIKGPAKLLPKQFPLPGWLWQIIPALVVAGLLARIVAIKISPRLHKDPDVVAREKEWREVEHSPETAGDFYRKLGHFIERWLGNSEDPVVVETLAKRDEICFRQDVSQTKVDRSERQRLLRQVRKLALPLVLFFFALSSQSGFSQEGPEKLFDEGRFEEAGKAWLDSGPYEQLPADTLFNIGNAAYRLGSAGEAALYYRRALERDSGHAEARQNLRFLERKFGSITITRPDYQHQLARVSASFWKGLVWASVWMVVIGALIFPATRPGAGIRMVSIIAFVTAPLIAAGGISAWRLYPDDARFAPAREQVVVVADNAAVRTDAARTAPKVIDAPAGSLCRKLNQSGEWAYVAFTNDSRGWILLSDIELLDTDKPTAPKLRPAKGNESNA</sequence>
<feature type="transmembrane region" description="Helical" evidence="2">
    <location>
        <begin position="695"/>
        <end position="715"/>
    </location>
</feature>
<proteinExistence type="predicted"/>
<dbReference type="PROSITE" id="PS50005">
    <property type="entry name" value="TPR"/>
    <property type="match status" value="1"/>
</dbReference>
<dbReference type="InterPro" id="IPR019734">
    <property type="entry name" value="TPR_rpt"/>
</dbReference>
<feature type="transmembrane region" description="Helical" evidence="2">
    <location>
        <begin position="665"/>
        <end position="683"/>
    </location>
</feature>
<dbReference type="SUPFAM" id="SSF48452">
    <property type="entry name" value="TPR-like"/>
    <property type="match status" value="1"/>
</dbReference>
<keyword evidence="3" id="KW-0732">Signal</keyword>
<feature type="chain" id="PRO_5047333280" description="Oxygen tolerance protein BatD" evidence="3">
    <location>
        <begin position="22"/>
        <end position="807"/>
    </location>
</feature>
<evidence type="ECO:0000256" key="1">
    <source>
        <dbReference type="PROSITE-ProRule" id="PRU00339"/>
    </source>
</evidence>
<keyword evidence="5" id="KW-1185">Reference proteome</keyword>
<evidence type="ECO:0008006" key="6">
    <source>
        <dbReference type="Google" id="ProtNLM"/>
    </source>
</evidence>
<evidence type="ECO:0000256" key="2">
    <source>
        <dbReference type="SAM" id="Phobius"/>
    </source>
</evidence>
<dbReference type="PANTHER" id="PTHR40940:SF2">
    <property type="entry name" value="BATD"/>
    <property type="match status" value="1"/>
</dbReference>
<dbReference type="EMBL" id="JAPDDR010000012">
    <property type="protein sequence ID" value="MCW1916052.1"/>
    <property type="molecule type" value="Genomic_DNA"/>
</dbReference>
<feature type="signal peptide" evidence="3">
    <location>
        <begin position="1"/>
        <end position="21"/>
    </location>
</feature>
<keyword evidence="2" id="KW-0472">Membrane</keyword>
<evidence type="ECO:0000256" key="3">
    <source>
        <dbReference type="SAM" id="SignalP"/>
    </source>
</evidence>
<organism evidence="4 5">
    <name type="scientific">Luteolibacter rhizosphaerae</name>
    <dbReference type="NCBI Taxonomy" id="2989719"/>
    <lineage>
        <taxon>Bacteria</taxon>
        <taxon>Pseudomonadati</taxon>
        <taxon>Verrucomicrobiota</taxon>
        <taxon>Verrucomicrobiia</taxon>
        <taxon>Verrucomicrobiales</taxon>
        <taxon>Verrucomicrobiaceae</taxon>
        <taxon>Luteolibacter</taxon>
    </lineage>
</organism>
<dbReference type="InterPro" id="IPR025738">
    <property type="entry name" value="BatD"/>
</dbReference>
<dbReference type="RefSeq" id="WP_264515615.1">
    <property type="nucleotide sequence ID" value="NZ_JAPDDR010000012.1"/>
</dbReference>
<keyword evidence="1" id="KW-0802">TPR repeat</keyword>
<dbReference type="Gene3D" id="1.25.40.10">
    <property type="entry name" value="Tetratricopeptide repeat domain"/>
    <property type="match status" value="1"/>
</dbReference>
<dbReference type="Gene3D" id="2.30.30.40">
    <property type="entry name" value="SH3 Domains"/>
    <property type="match status" value="1"/>
</dbReference>
<protein>
    <recommendedName>
        <fullName evidence="6">Oxygen tolerance protein BatD</fullName>
    </recommendedName>
</protein>
<feature type="repeat" description="TPR" evidence="1">
    <location>
        <begin position="594"/>
        <end position="627"/>
    </location>
</feature>
<evidence type="ECO:0000313" key="5">
    <source>
        <dbReference type="Proteomes" id="UP001165653"/>
    </source>
</evidence>
<accession>A0ABT3G8U6</accession>
<keyword evidence="2" id="KW-0812">Transmembrane</keyword>
<keyword evidence="2" id="KW-1133">Transmembrane helix</keyword>
<evidence type="ECO:0000313" key="4">
    <source>
        <dbReference type="EMBL" id="MCW1916052.1"/>
    </source>
</evidence>
<comment type="caution">
    <text evidence="4">The sequence shown here is derived from an EMBL/GenBank/DDBJ whole genome shotgun (WGS) entry which is preliminary data.</text>
</comment>